<organism evidence="2 3">
    <name type="scientific">Streptomyces diastaticus subsp. diastaticus</name>
    <dbReference type="NCBI Taxonomy" id="68040"/>
    <lineage>
        <taxon>Bacteria</taxon>
        <taxon>Bacillati</taxon>
        <taxon>Actinomycetota</taxon>
        <taxon>Actinomycetes</taxon>
        <taxon>Kitasatosporales</taxon>
        <taxon>Streptomycetaceae</taxon>
        <taxon>Streptomyces</taxon>
        <taxon>Streptomyces diastaticus group</taxon>
    </lineage>
</organism>
<sequence>MGWATRYVRRPCRGRGGRGREGVGKRGSGRLPRVDDGLRHRPGSMGPGLVARRVAEAVSRAGRVGQSGVLGAGCAAEALSRPAALSVGLVPPGAPRGRGGLTRPPCWERGRGSGRGADRASAWAHAGPGGSAPSGRGGVSGEMGRGHSSRS</sequence>
<evidence type="ECO:0000313" key="2">
    <source>
        <dbReference type="EMBL" id="GFH70835.1"/>
    </source>
</evidence>
<reference evidence="2 3" key="1">
    <citation type="submission" date="2020-02" db="EMBL/GenBank/DDBJ databases">
        <title>Whole genome shotgun sequence of Streptomyces diastaticus subsp. diastaticus NBRC 13412.</title>
        <authorList>
            <person name="Ichikawa N."/>
            <person name="Komaki H."/>
            <person name="Tamura T."/>
        </authorList>
    </citation>
    <scope>NUCLEOTIDE SEQUENCE [LARGE SCALE GENOMIC DNA]</scope>
    <source>
        <strain evidence="2 3">NBRC 13412</strain>
    </source>
</reference>
<proteinExistence type="predicted"/>
<accession>A0ABQ1CL34</accession>
<dbReference type="EMBL" id="BLLN01000002">
    <property type="protein sequence ID" value="GFH70835.1"/>
    <property type="molecule type" value="Genomic_DNA"/>
</dbReference>
<gene>
    <name evidence="2" type="ORF">Sdia_16030</name>
</gene>
<feature type="compositionally biased region" description="Basic residues" evidence="1">
    <location>
        <begin position="7"/>
        <end position="17"/>
    </location>
</feature>
<name>A0ABQ1CL34_STRDI</name>
<comment type="caution">
    <text evidence="2">The sequence shown here is derived from an EMBL/GenBank/DDBJ whole genome shotgun (WGS) entry which is preliminary data.</text>
</comment>
<feature type="region of interest" description="Disordered" evidence="1">
    <location>
        <begin position="89"/>
        <end position="151"/>
    </location>
</feature>
<feature type="compositionally biased region" description="Gly residues" evidence="1">
    <location>
        <begin position="127"/>
        <end position="143"/>
    </location>
</feature>
<feature type="region of interest" description="Disordered" evidence="1">
    <location>
        <begin position="1"/>
        <end position="48"/>
    </location>
</feature>
<protein>
    <submittedName>
        <fullName evidence="2">Uncharacterized protein</fullName>
    </submittedName>
</protein>
<dbReference type="Proteomes" id="UP000472710">
    <property type="component" value="Unassembled WGS sequence"/>
</dbReference>
<evidence type="ECO:0000313" key="3">
    <source>
        <dbReference type="Proteomes" id="UP000472710"/>
    </source>
</evidence>
<evidence type="ECO:0000256" key="1">
    <source>
        <dbReference type="SAM" id="MobiDB-lite"/>
    </source>
</evidence>
<keyword evidence="3" id="KW-1185">Reference proteome</keyword>